<keyword evidence="1" id="KW-0472">Membrane</keyword>
<dbReference type="RefSeq" id="WP_089819780.1">
    <property type="nucleotide sequence ID" value="NZ_FORQ01000002.1"/>
</dbReference>
<evidence type="ECO:0000313" key="4">
    <source>
        <dbReference type="Proteomes" id="UP000242560"/>
    </source>
</evidence>
<dbReference type="EMBL" id="FORQ01000002">
    <property type="protein sequence ID" value="SFI91583.1"/>
    <property type="molecule type" value="Genomic_DNA"/>
</dbReference>
<organism evidence="3 4">
    <name type="scientific">Kaistella treverensis</name>
    <dbReference type="NCBI Taxonomy" id="631455"/>
    <lineage>
        <taxon>Bacteria</taxon>
        <taxon>Pseudomonadati</taxon>
        <taxon>Bacteroidota</taxon>
        <taxon>Flavobacteriia</taxon>
        <taxon>Flavobacteriales</taxon>
        <taxon>Weeksellaceae</taxon>
        <taxon>Chryseobacterium group</taxon>
        <taxon>Kaistella</taxon>
    </lineage>
</organism>
<dbReference type="Proteomes" id="UP000242560">
    <property type="component" value="Unassembled WGS sequence"/>
</dbReference>
<evidence type="ECO:0000256" key="2">
    <source>
        <dbReference type="SAM" id="SignalP"/>
    </source>
</evidence>
<feature type="signal peptide" evidence="2">
    <location>
        <begin position="1"/>
        <end position="28"/>
    </location>
</feature>
<name>A0A1I3M3P1_9FLAO</name>
<keyword evidence="1" id="KW-0812">Transmembrane</keyword>
<accession>A0A1I3M3P1</accession>
<feature type="transmembrane region" description="Helical" evidence="1">
    <location>
        <begin position="52"/>
        <end position="74"/>
    </location>
</feature>
<reference evidence="4" key="1">
    <citation type="submission" date="2016-10" db="EMBL/GenBank/DDBJ databases">
        <authorList>
            <person name="Varghese N."/>
            <person name="Submissions S."/>
        </authorList>
    </citation>
    <scope>NUCLEOTIDE SEQUENCE [LARGE SCALE GENOMIC DNA]</scope>
    <source>
        <strain evidence="4">DSM 22251</strain>
    </source>
</reference>
<sequence>MNTTALTNRFEKFGIFVLTFFFSVMAFAQTTTNTPDVGVDVTTTKTTSTEEWFTNPLYWVVGALLLIILIAVIARGNKRD</sequence>
<protein>
    <submittedName>
        <fullName evidence="3">Uncharacterized protein</fullName>
    </submittedName>
</protein>
<keyword evidence="2" id="KW-0732">Signal</keyword>
<keyword evidence="4" id="KW-1185">Reference proteome</keyword>
<evidence type="ECO:0000256" key="1">
    <source>
        <dbReference type="SAM" id="Phobius"/>
    </source>
</evidence>
<keyword evidence="1" id="KW-1133">Transmembrane helix</keyword>
<feature type="chain" id="PRO_5015307642" evidence="2">
    <location>
        <begin position="29"/>
        <end position="80"/>
    </location>
</feature>
<dbReference type="AlphaFoldDB" id="A0A1I3M3P1"/>
<proteinExistence type="predicted"/>
<gene>
    <name evidence="3" type="ORF">SAMN05421638_1508</name>
</gene>
<evidence type="ECO:0000313" key="3">
    <source>
        <dbReference type="EMBL" id="SFI91583.1"/>
    </source>
</evidence>